<evidence type="ECO:0000313" key="2">
    <source>
        <dbReference type="Proteomes" id="UP000432715"/>
    </source>
</evidence>
<gene>
    <name evidence="1" type="ORF">F8154_07010</name>
</gene>
<dbReference type="NCBIfam" id="TIGR01484">
    <property type="entry name" value="HAD-SF-IIB"/>
    <property type="match status" value="1"/>
</dbReference>
<comment type="caution">
    <text evidence="1">The sequence shown here is derived from an EMBL/GenBank/DDBJ whole genome shotgun (WGS) entry which is preliminary data.</text>
</comment>
<protein>
    <submittedName>
        <fullName evidence="1">HAD family phosphatase</fullName>
    </submittedName>
</protein>
<dbReference type="InterPro" id="IPR036412">
    <property type="entry name" value="HAD-like_sf"/>
</dbReference>
<dbReference type="InterPro" id="IPR006379">
    <property type="entry name" value="HAD-SF_hydro_IIB"/>
</dbReference>
<dbReference type="AlphaFoldDB" id="A0A6I0F973"/>
<dbReference type="GO" id="GO:0005829">
    <property type="term" value="C:cytosol"/>
    <property type="evidence" value="ECO:0007669"/>
    <property type="project" value="TreeGrafter"/>
</dbReference>
<dbReference type="Gene3D" id="3.40.50.1000">
    <property type="entry name" value="HAD superfamily/HAD-like"/>
    <property type="match status" value="1"/>
</dbReference>
<dbReference type="Gene3D" id="3.30.1240.10">
    <property type="match status" value="1"/>
</dbReference>
<dbReference type="PANTHER" id="PTHR10000:SF55">
    <property type="entry name" value="5-AMINO-6-(5-PHOSPHO-D-RIBITYLAMINO)URACIL PHOSPHATASE YCSE"/>
    <property type="match status" value="1"/>
</dbReference>
<dbReference type="EMBL" id="WBZC01000022">
    <property type="protein sequence ID" value="KAB3535334.1"/>
    <property type="molecule type" value="Genomic_DNA"/>
</dbReference>
<dbReference type="SFLD" id="SFLDS00003">
    <property type="entry name" value="Haloacid_Dehalogenase"/>
    <property type="match status" value="1"/>
</dbReference>
<dbReference type="SUPFAM" id="SSF56784">
    <property type="entry name" value="HAD-like"/>
    <property type="match status" value="1"/>
</dbReference>
<dbReference type="CDD" id="cd07516">
    <property type="entry name" value="HAD_Pase"/>
    <property type="match status" value="1"/>
</dbReference>
<proteinExistence type="predicted"/>
<dbReference type="GO" id="GO:0016791">
    <property type="term" value="F:phosphatase activity"/>
    <property type="evidence" value="ECO:0007669"/>
    <property type="project" value="TreeGrafter"/>
</dbReference>
<evidence type="ECO:0000313" key="1">
    <source>
        <dbReference type="EMBL" id="KAB3535334.1"/>
    </source>
</evidence>
<reference evidence="1 2" key="1">
    <citation type="submission" date="2019-10" db="EMBL/GenBank/DDBJ databases">
        <title>Alkaliphilus serpentinus sp. nov. and Alkaliphilus pronyensis sp. nov., two novel anaerobic alkaliphilic species isolated from the serpentinized-hosted hydrothermal field of the Prony Bay (New Caledonia).</title>
        <authorList>
            <person name="Postec A."/>
        </authorList>
    </citation>
    <scope>NUCLEOTIDE SEQUENCE [LARGE SCALE GENOMIC DNA]</scope>
    <source>
        <strain evidence="1 2">LacV</strain>
    </source>
</reference>
<organism evidence="1 2">
    <name type="scientific">Alkaliphilus pronyensis</name>
    <dbReference type="NCBI Taxonomy" id="1482732"/>
    <lineage>
        <taxon>Bacteria</taxon>
        <taxon>Bacillati</taxon>
        <taxon>Bacillota</taxon>
        <taxon>Clostridia</taxon>
        <taxon>Peptostreptococcales</taxon>
        <taxon>Natronincolaceae</taxon>
        <taxon>Alkaliphilus</taxon>
    </lineage>
</organism>
<accession>A0A6I0F973</accession>
<dbReference type="PANTHER" id="PTHR10000">
    <property type="entry name" value="PHOSPHOSERINE PHOSPHATASE"/>
    <property type="match status" value="1"/>
</dbReference>
<dbReference type="SFLD" id="SFLDG01140">
    <property type="entry name" value="C2.B:_Phosphomannomutase_and_P"/>
    <property type="match status" value="1"/>
</dbReference>
<keyword evidence="2" id="KW-1185">Reference proteome</keyword>
<dbReference type="RefSeq" id="WP_151860897.1">
    <property type="nucleotide sequence ID" value="NZ_WBZC01000022.1"/>
</dbReference>
<dbReference type="InterPro" id="IPR023214">
    <property type="entry name" value="HAD_sf"/>
</dbReference>
<dbReference type="NCBIfam" id="TIGR00099">
    <property type="entry name" value="Cof-subfamily"/>
    <property type="match status" value="1"/>
</dbReference>
<dbReference type="OrthoDB" id="9781413at2"/>
<dbReference type="SFLD" id="SFLDG01144">
    <property type="entry name" value="C2.B.4:_PGP_Like"/>
    <property type="match status" value="1"/>
</dbReference>
<dbReference type="GO" id="GO:0000287">
    <property type="term" value="F:magnesium ion binding"/>
    <property type="evidence" value="ECO:0007669"/>
    <property type="project" value="TreeGrafter"/>
</dbReference>
<dbReference type="PROSITE" id="PS01229">
    <property type="entry name" value="COF_2"/>
    <property type="match status" value="1"/>
</dbReference>
<name>A0A6I0F973_9FIRM</name>
<dbReference type="Pfam" id="PF08282">
    <property type="entry name" value="Hydrolase_3"/>
    <property type="match status" value="1"/>
</dbReference>
<sequence length="295" mass="32840">MVIKMLATDMDGTLLKNNKTLSTNNIKALKKAQEKGIEIVICTGRPYATIKPYLKEIGFPCWVVSNNGAVIRNKEKEIINIINIDNRAILDLIPILEKENIYFHGSDGCHSYIKSYRERIKVIKNYIKLKSSSHFTTWTKSLHAVFLSGAHRKVDMRKYVLSGGTFASLFIYSLEPKQLENTKSKIKNVGGIAITSSGRENIEILHESASKGNALKKLSQQLNISTNEIAAVGDNYNDLSMISIAGLGVAMENAEEEVLKSAKWRTKSNEDDGVSYLIERILSGDLTIDQGVESK</sequence>
<dbReference type="InterPro" id="IPR000150">
    <property type="entry name" value="Cof"/>
</dbReference>
<dbReference type="Proteomes" id="UP000432715">
    <property type="component" value="Unassembled WGS sequence"/>
</dbReference>